<reference evidence="8" key="1">
    <citation type="journal article" date="2019" name="Int. J. Syst. Evol. Microbiol.">
        <title>The Global Catalogue of Microorganisms (GCM) 10K type strain sequencing project: providing services to taxonomists for standard genome sequencing and annotation.</title>
        <authorList>
            <consortium name="The Broad Institute Genomics Platform"/>
            <consortium name="The Broad Institute Genome Sequencing Center for Infectious Disease"/>
            <person name="Wu L."/>
            <person name="Ma J."/>
        </authorList>
    </citation>
    <scope>NUCLEOTIDE SEQUENCE [LARGE SCALE GENOMIC DNA]</scope>
    <source>
        <strain evidence="8">KCTC 42473</strain>
    </source>
</reference>
<evidence type="ECO:0000256" key="2">
    <source>
        <dbReference type="ARBA" id="ARBA00023002"/>
    </source>
</evidence>
<evidence type="ECO:0000256" key="5">
    <source>
        <dbReference type="ARBA" id="ARBA00051231"/>
    </source>
</evidence>
<dbReference type="Gene3D" id="3.40.50.970">
    <property type="match status" value="1"/>
</dbReference>
<gene>
    <name evidence="7" type="ORF">ACFOM8_11575</name>
</gene>
<dbReference type="EMBL" id="JBHRXY010000008">
    <property type="protein sequence ID" value="MFC3630083.1"/>
    <property type="molecule type" value="Genomic_DNA"/>
</dbReference>
<evidence type="ECO:0000313" key="8">
    <source>
        <dbReference type="Proteomes" id="UP001595539"/>
    </source>
</evidence>
<comment type="function">
    <text evidence="4">The pyruvate dehydrogenase complex catalyzes the overall conversion of pyruvate to acetyl-CoA and CO(2). It contains multiple copies of three enzymatic components: pyruvate dehydrogenase (E1), dihydrolipoamide acetyltransferase (E2) and lipoamide dehydrogenase (E3).</text>
</comment>
<dbReference type="InterPro" id="IPR029061">
    <property type="entry name" value="THDP-binding"/>
</dbReference>
<keyword evidence="3" id="KW-0786">Thiamine pyrophosphate</keyword>
<comment type="caution">
    <text evidence="7">The sequence shown here is derived from an EMBL/GenBank/DDBJ whole genome shotgun (WGS) entry which is preliminary data.</text>
</comment>
<dbReference type="InterPro" id="IPR050642">
    <property type="entry name" value="PDH_E1_Alpha_Subunit"/>
</dbReference>
<evidence type="ECO:0000313" key="7">
    <source>
        <dbReference type="EMBL" id="MFC3630083.1"/>
    </source>
</evidence>
<keyword evidence="2" id="KW-0560">Oxidoreductase</keyword>
<comment type="catalytic activity">
    <reaction evidence="5">
        <text>N(6)-[(R)-lipoyl]-L-lysyl-[protein] + pyruvate + H(+) = N(6)-[(R)-S(8)-acetyldihydrolipoyl]-L-lysyl-[protein] + CO2</text>
        <dbReference type="Rhea" id="RHEA:19189"/>
        <dbReference type="Rhea" id="RHEA-COMP:10474"/>
        <dbReference type="Rhea" id="RHEA-COMP:10478"/>
        <dbReference type="ChEBI" id="CHEBI:15361"/>
        <dbReference type="ChEBI" id="CHEBI:15378"/>
        <dbReference type="ChEBI" id="CHEBI:16526"/>
        <dbReference type="ChEBI" id="CHEBI:83099"/>
        <dbReference type="ChEBI" id="CHEBI:83111"/>
        <dbReference type="EC" id="1.2.4.1"/>
    </reaction>
</comment>
<protein>
    <submittedName>
        <fullName evidence="7">Thiamine pyrophosphate-dependent dehydrogenase E1 component subunit alpha</fullName>
    </submittedName>
</protein>
<dbReference type="InterPro" id="IPR001017">
    <property type="entry name" value="DH_E1"/>
</dbReference>
<evidence type="ECO:0000256" key="1">
    <source>
        <dbReference type="ARBA" id="ARBA00001964"/>
    </source>
</evidence>
<name>A0ABV7U574_9RHOB</name>
<dbReference type="CDD" id="cd02000">
    <property type="entry name" value="TPP_E1_PDC_ADC_BCADC"/>
    <property type="match status" value="1"/>
</dbReference>
<dbReference type="Pfam" id="PF00676">
    <property type="entry name" value="E1_dh"/>
    <property type="match status" value="1"/>
</dbReference>
<dbReference type="PANTHER" id="PTHR11516:SF60">
    <property type="entry name" value="PYRUVATE DEHYDROGENASE E1 COMPONENT SUBUNIT ALPHA"/>
    <property type="match status" value="1"/>
</dbReference>
<dbReference type="Proteomes" id="UP001595539">
    <property type="component" value="Unassembled WGS sequence"/>
</dbReference>
<dbReference type="SUPFAM" id="SSF52518">
    <property type="entry name" value="Thiamin diphosphate-binding fold (THDP-binding)"/>
    <property type="match status" value="1"/>
</dbReference>
<evidence type="ECO:0000259" key="6">
    <source>
        <dbReference type="Pfam" id="PF00676"/>
    </source>
</evidence>
<keyword evidence="8" id="KW-1185">Reference proteome</keyword>
<dbReference type="RefSeq" id="WP_377761503.1">
    <property type="nucleotide sequence ID" value="NZ_JBHRXY010000008.1"/>
</dbReference>
<proteinExistence type="predicted"/>
<evidence type="ECO:0000256" key="4">
    <source>
        <dbReference type="ARBA" id="ARBA00025211"/>
    </source>
</evidence>
<dbReference type="PANTHER" id="PTHR11516">
    <property type="entry name" value="PYRUVATE DEHYDROGENASE E1 COMPONENT, ALPHA SUBUNIT BACTERIAL AND ORGANELLAR"/>
    <property type="match status" value="1"/>
</dbReference>
<organism evidence="7 8">
    <name type="scientific">Paracoccus angustae</name>
    <dbReference type="NCBI Taxonomy" id="1671480"/>
    <lineage>
        <taxon>Bacteria</taxon>
        <taxon>Pseudomonadati</taxon>
        <taxon>Pseudomonadota</taxon>
        <taxon>Alphaproteobacteria</taxon>
        <taxon>Rhodobacterales</taxon>
        <taxon>Paracoccaceae</taxon>
        <taxon>Paracoccus</taxon>
    </lineage>
</organism>
<feature type="domain" description="Dehydrogenase E1 component" evidence="6">
    <location>
        <begin position="17"/>
        <end position="314"/>
    </location>
</feature>
<comment type="cofactor">
    <cofactor evidence="1">
        <name>thiamine diphosphate</name>
        <dbReference type="ChEBI" id="CHEBI:58937"/>
    </cofactor>
</comment>
<sequence>MEHGLSLPGDTLLEMQRRMLRIRHFDERASKMVKRGYIPGTVHTSIGQEAQVVGACMALRQGDHMTGNHRSHGHPIGMGSPLGPLMAELVGKATGVCQGKGGSLHLADYKVGSLGESGITGSSIPIAVGAGLSAQVLGENRVALTFFGDGAANQGVLYESMNMASAWKLPVVFLCENNHYALSTPAHTVTGGRICDRGAGFGMPGVRVEDGQDVLAVHEAVAAAAARARAGEGPSLVEVMTYRFREHSEGLRINVDYRDADERGFWTSRDPILLFRAALIEAGKATAEQMDAIEAEILREVEDCVTFAMESPDPAREVAFADLYSDPYDLEDVL</sequence>
<accession>A0ABV7U574</accession>
<evidence type="ECO:0000256" key="3">
    <source>
        <dbReference type="ARBA" id="ARBA00023052"/>
    </source>
</evidence>